<evidence type="ECO:0000313" key="9">
    <source>
        <dbReference type="EMBL" id="PTQ53328.1"/>
    </source>
</evidence>
<accession>A0A2T5GAZ2</accession>
<dbReference type="InterPro" id="IPR038430">
    <property type="entry name" value="NDAH_ubi_oxred_su3_sf"/>
</dbReference>
<evidence type="ECO:0000256" key="1">
    <source>
        <dbReference type="ARBA" id="ARBA00004370"/>
    </source>
</evidence>
<name>A0A2T5GAZ2_9BACL</name>
<evidence type="ECO:0000256" key="2">
    <source>
        <dbReference type="ARBA" id="ARBA00008472"/>
    </source>
</evidence>
<organism evidence="9 10">
    <name type="scientific">Brockia lithotrophica</name>
    <dbReference type="NCBI Taxonomy" id="933949"/>
    <lineage>
        <taxon>Bacteria</taxon>
        <taxon>Bacillati</taxon>
        <taxon>Bacillota</taxon>
        <taxon>Bacilli</taxon>
        <taxon>Bacillales</taxon>
        <taxon>Bacillales Family X. Incertae Sedis</taxon>
        <taxon>Brockia</taxon>
    </lineage>
</organism>
<sequence>MPANYLTSLLALLIFTVLAFGVPVVAILLNDLLAPRRPYEEKLAIYESGNVAQGDARVAFRVKYYLYGLLFVTFDIAVLLITPALLVLSGRGWTAAGIVLGFFFFLVLGYAYAWRKGALEWK</sequence>
<comment type="similarity">
    <text evidence="2 7">Belongs to the complex I subunit 3 family.</text>
</comment>
<evidence type="ECO:0000256" key="6">
    <source>
        <dbReference type="ARBA" id="ARBA00023136"/>
    </source>
</evidence>
<evidence type="ECO:0000256" key="7">
    <source>
        <dbReference type="RuleBase" id="RU003639"/>
    </source>
</evidence>
<evidence type="ECO:0000313" key="10">
    <source>
        <dbReference type="Proteomes" id="UP000244016"/>
    </source>
</evidence>
<dbReference type="Pfam" id="PF00507">
    <property type="entry name" value="Oxidored_q4"/>
    <property type="match status" value="1"/>
</dbReference>
<dbReference type="Gene3D" id="1.20.58.1610">
    <property type="entry name" value="NADH:ubiquinone/plastoquinone oxidoreductase, chain 3"/>
    <property type="match status" value="1"/>
</dbReference>
<dbReference type="PANTHER" id="PTHR11058:SF9">
    <property type="entry name" value="NADH-UBIQUINONE OXIDOREDUCTASE CHAIN 3"/>
    <property type="match status" value="1"/>
</dbReference>
<evidence type="ECO:0000256" key="4">
    <source>
        <dbReference type="ARBA" id="ARBA00022692"/>
    </source>
</evidence>
<dbReference type="GO" id="GO:0008137">
    <property type="term" value="F:NADH dehydrogenase (ubiquinone) activity"/>
    <property type="evidence" value="ECO:0007669"/>
    <property type="project" value="InterPro"/>
</dbReference>
<dbReference type="EC" id="7.1.1.-" evidence="7"/>
<dbReference type="GO" id="GO:0048038">
    <property type="term" value="F:quinone binding"/>
    <property type="evidence" value="ECO:0007669"/>
    <property type="project" value="UniProtKB-KW"/>
</dbReference>
<keyword evidence="9" id="KW-0830">Ubiquinone</keyword>
<dbReference type="GO" id="GO:0030964">
    <property type="term" value="C:NADH dehydrogenase complex"/>
    <property type="evidence" value="ECO:0007669"/>
    <property type="project" value="TreeGrafter"/>
</dbReference>
<dbReference type="GO" id="GO:0005886">
    <property type="term" value="C:plasma membrane"/>
    <property type="evidence" value="ECO:0007669"/>
    <property type="project" value="UniProtKB-SubCell"/>
</dbReference>
<keyword evidence="7" id="KW-0874">Quinone</keyword>
<comment type="subcellular location">
    <subcellularLocation>
        <location evidence="7">Cell membrane</location>
        <topology evidence="7">Multi-pass membrane protein</topology>
    </subcellularLocation>
    <subcellularLocation>
        <location evidence="1">Membrane</location>
    </subcellularLocation>
</comment>
<evidence type="ECO:0000256" key="5">
    <source>
        <dbReference type="ARBA" id="ARBA00022989"/>
    </source>
</evidence>
<feature type="transmembrane region" description="Helical" evidence="8">
    <location>
        <begin position="92"/>
        <end position="113"/>
    </location>
</feature>
<dbReference type="AlphaFoldDB" id="A0A2T5GAZ2"/>
<gene>
    <name evidence="9" type="ORF">BLITH_0408</name>
</gene>
<keyword evidence="7" id="KW-0520">NAD</keyword>
<dbReference type="EMBL" id="PEBW01000001">
    <property type="protein sequence ID" value="PTQ53328.1"/>
    <property type="molecule type" value="Genomic_DNA"/>
</dbReference>
<keyword evidence="6 8" id="KW-0472">Membrane</keyword>
<dbReference type="Proteomes" id="UP000244016">
    <property type="component" value="Unassembled WGS sequence"/>
</dbReference>
<comment type="catalytic activity">
    <reaction evidence="7">
        <text>a quinone + NADH + 5 H(+)(in) = a quinol + NAD(+) + 4 H(+)(out)</text>
        <dbReference type="Rhea" id="RHEA:57888"/>
        <dbReference type="ChEBI" id="CHEBI:15378"/>
        <dbReference type="ChEBI" id="CHEBI:24646"/>
        <dbReference type="ChEBI" id="CHEBI:57540"/>
        <dbReference type="ChEBI" id="CHEBI:57945"/>
        <dbReference type="ChEBI" id="CHEBI:132124"/>
    </reaction>
</comment>
<evidence type="ECO:0000256" key="8">
    <source>
        <dbReference type="SAM" id="Phobius"/>
    </source>
</evidence>
<dbReference type="InterPro" id="IPR000440">
    <property type="entry name" value="NADH_UbQ/plastoQ_OxRdtase_su3"/>
</dbReference>
<keyword evidence="3" id="KW-0813">Transport</keyword>
<reference evidence="9 10" key="1">
    <citation type="submission" date="2017-08" db="EMBL/GenBank/DDBJ databases">
        <title>Burning lignite coal seam in the remote Altai Mountains harbors a hydrogen-driven thermophilic microbial community.</title>
        <authorList>
            <person name="Kadnikov V.V."/>
            <person name="Mardanov A.V."/>
            <person name="Ivasenko D."/>
            <person name="Beletsky A.V."/>
            <person name="Karnachuk O.V."/>
            <person name="Ravin N.V."/>
        </authorList>
    </citation>
    <scope>NUCLEOTIDE SEQUENCE [LARGE SCALE GENOMIC DNA]</scope>
    <source>
        <strain evidence="9">AL31</strain>
    </source>
</reference>
<comment type="caution">
    <text evidence="9">The sequence shown here is derived from an EMBL/GenBank/DDBJ whole genome shotgun (WGS) entry which is preliminary data.</text>
</comment>
<keyword evidence="5 8" id="KW-1133">Transmembrane helix</keyword>
<feature type="transmembrane region" description="Helical" evidence="8">
    <location>
        <begin position="6"/>
        <end position="29"/>
    </location>
</feature>
<proteinExistence type="inferred from homology"/>
<protein>
    <recommendedName>
        <fullName evidence="7">NADH-quinone oxidoreductase subunit</fullName>
        <ecNumber evidence="7">7.1.1.-</ecNumber>
    </recommendedName>
</protein>
<keyword evidence="4 7" id="KW-0812">Transmembrane</keyword>
<evidence type="ECO:0000256" key="3">
    <source>
        <dbReference type="ARBA" id="ARBA00022448"/>
    </source>
</evidence>
<dbReference type="PANTHER" id="PTHR11058">
    <property type="entry name" value="NADH-UBIQUINONE OXIDOREDUCTASE CHAIN 3"/>
    <property type="match status" value="1"/>
</dbReference>
<feature type="transmembrane region" description="Helical" evidence="8">
    <location>
        <begin position="64"/>
        <end position="86"/>
    </location>
</feature>
<comment type="function">
    <text evidence="7">NDH-1 shuttles electrons from NADH, via FMN and iron-sulfur (Fe-S) centers, to quinones in the respiratory chain.</text>
</comment>